<keyword evidence="2" id="KW-0695">RNA-directed DNA polymerase</keyword>
<dbReference type="Proteomes" id="UP000013520">
    <property type="component" value="Chromosome"/>
</dbReference>
<dbReference type="PANTHER" id="PTHR34047">
    <property type="entry name" value="NUCLEAR INTRON MATURASE 1, MITOCHONDRIAL-RELATED"/>
    <property type="match status" value="1"/>
</dbReference>
<dbReference type="InterPro" id="IPR030931">
    <property type="entry name" value="Group_II_RT_mat"/>
</dbReference>
<dbReference type="eggNOG" id="COG1403">
    <property type="taxonomic scope" value="Bacteria"/>
</dbReference>
<dbReference type="AlphaFoldDB" id="R4KVK2"/>
<dbReference type="HOGENOM" id="CLU_013584_14_3_9"/>
<dbReference type="CDD" id="cd00085">
    <property type="entry name" value="HNHc"/>
    <property type="match status" value="1"/>
</dbReference>
<dbReference type="CDD" id="cd01651">
    <property type="entry name" value="RT_G2_intron"/>
    <property type="match status" value="1"/>
</dbReference>
<proteinExistence type="predicted"/>
<dbReference type="STRING" id="767817.Desgi_4410"/>
<keyword evidence="2" id="KW-0548">Nucleotidyltransferase</keyword>
<evidence type="ECO:0000313" key="3">
    <source>
        <dbReference type="Proteomes" id="UP000013520"/>
    </source>
</evidence>
<dbReference type="NCBIfam" id="TIGR04416">
    <property type="entry name" value="group_II_RT_mat"/>
    <property type="match status" value="1"/>
</dbReference>
<protein>
    <submittedName>
        <fullName evidence="2">Retron-type reverse transcriptase</fullName>
    </submittedName>
</protein>
<dbReference type="InterPro" id="IPR003615">
    <property type="entry name" value="HNH_nuc"/>
</dbReference>
<reference evidence="2 3" key="1">
    <citation type="submission" date="2012-01" db="EMBL/GenBank/DDBJ databases">
        <title>Complete sequence of Desulfotomaculum gibsoniae DSM 7213.</title>
        <authorList>
            <consortium name="US DOE Joint Genome Institute"/>
            <person name="Lucas S."/>
            <person name="Han J."/>
            <person name="Lapidus A."/>
            <person name="Cheng J.-F."/>
            <person name="Goodwin L."/>
            <person name="Pitluck S."/>
            <person name="Peters L."/>
            <person name="Ovchinnikova G."/>
            <person name="Teshima H."/>
            <person name="Detter J.C."/>
            <person name="Han C."/>
            <person name="Tapia R."/>
            <person name="Land M."/>
            <person name="Hauser L."/>
            <person name="Kyrpides N."/>
            <person name="Ivanova N."/>
            <person name="Pagani I."/>
            <person name="Parshina S."/>
            <person name="Plugge C."/>
            <person name="Muyzer G."/>
            <person name="Kuever J."/>
            <person name="Ivanova A."/>
            <person name="Nazina T."/>
            <person name="Klenk H.-P."/>
            <person name="Brambilla E."/>
            <person name="Spring S."/>
            <person name="Stams A.F."/>
            <person name="Woyke T."/>
        </authorList>
    </citation>
    <scope>NUCLEOTIDE SEQUENCE [LARGE SCALE GENOMIC DNA]</scope>
    <source>
        <strain evidence="2 3">DSM 7213</strain>
    </source>
</reference>
<keyword evidence="3" id="KW-1185">Reference proteome</keyword>
<dbReference type="KEGG" id="dgi:Desgi_4410"/>
<dbReference type="PANTHER" id="PTHR34047:SF8">
    <property type="entry name" value="PROTEIN YKFC"/>
    <property type="match status" value="1"/>
</dbReference>
<dbReference type="Pfam" id="PF00078">
    <property type="entry name" value="RVT_1"/>
    <property type="match status" value="1"/>
</dbReference>
<keyword evidence="2" id="KW-0808">Transferase</keyword>
<evidence type="ECO:0000313" key="2">
    <source>
        <dbReference type="EMBL" id="AGL03651.1"/>
    </source>
</evidence>
<sequence length="606" mass="70386">MTTKRLKKRQKLRNNEYYDIQEKFDDLYRRSKQGSTFNNLVELIASDQNILLAYRNIKKNKGSKTRGSNRTTIIDIGKTNPDRLLQYVKNRLQNYSPQPIRRKEIEKEDGRMRPLGIPTIEDRLIQQCIKQVLEPICEAKFYEHSYGFRPNRGTHHAIARVNFLAYKSKLQYVVDIDIKGFFDNVDHAKLMKQMWSIGIQDKNLLCIISKMLKAEIKGIGIPTRGTPQGGILSPLLSNIVLNELDWWIASQWETMPTKHQYASKSKRVRALKTAGLKEVYIVRYADDFKLLCRTRKEAEKLFCAVKKWLNERLKLEISPEKSKIVNLKRHYSDFLGVRIKLQEKGQQQVTTSRMTERSVRKSKDKLKNCVDTLQRQPTVDNMQKLNACILGLHNYYCVATNVSRDFDKIAFHVDANLRNTRSMTTRRGQLTKAFTQFYGHYTGRPKFIMGIPLFPIHLVKFKPPPYFNQDKCNYTLEGRNMIHKPLQAIDTSVLRYLMEHPVEQESTEYNDNRISLYVSQRGKCFITGLELTTFTAEAHRKTPKGNGGTDEYGNLVIVVPEVHRLIHALDEETVQKCLLALTNSNINYKRLNQLRKMVGNSEICVG</sequence>
<organism evidence="2 3">
    <name type="scientific">Desulfoscipio gibsoniae DSM 7213</name>
    <dbReference type="NCBI Taxonomy" id="767817"/>
    <lineage>
        <taxon>Bacteria</taxon>
        <taxon>Bacillati</taxon>
        <taxon>Bacillota</taxon>
        <taxon>Clostridia</taxon>
        <taxon>Eubacteriales</taxon>
        <taxon>Desulfallaceae</taxon>
        <taxon>Desulfoscipio</taxon>
    </lineage>
</organism>
<dbReference type="SUPFAM" id="SSF56672">
    <property type="entry name" value="DNA/RNA polymerases"/>
    <property type="match status" value="1"/>
</dbReference>
<dbReference type="RefSeq" id="WP_006524762.1">
    <property type="nucleotide sequence ID" value="NC_021184.1"/>
</dbReference>
<name>R4KVK2_9FIRM</name>
<dbReference type="EMBL" id="CP003273">
    <property type="protein sequence ID" value="AGL03651.1"/>
    <property type="molecule type" value="Genomic_DNA"/>
</dbReference>
<gene>
    <name evidence="2" type="ORF">Desgi_4410</name>
</gene>
<feature type="domain" description="Reverse transcriptase" evidence="1">
    <location>
        <begin position="86"/>
        <end position="339"/>
    </location>
</feature>
<dbReference type="InterPro" id="IPR051083">
    <property type="entry name" value="GrpII_Intron_Splice-Mob/Def"/>
</dbReference>
<evidence type="ECO:0000259" key="1">
    <source>
        <dbReference type="PROSITE" id="PS50878"/>
    </source>
</evidence>
<dbReference type="eggNOG" id="COG3344">
    <property type="taxonomic scope" value="Bacteria"/>
</dbReference>
<dbReference type="InterPro" id="IPR000477">
    <property type="entry name" value="RT_dom"/>
</dbReference>
<accession>R4KVK2</accession>
<dbReference type="GO" id="GO:0003964">
    <property type="term" value="F:RNA-directed DNA polymerase activity"/>
    <property type="evidence" value="ECO:0007669"/>
    <property type="project" value="UniProtKB-KW"/>
</dbReference>
<dbReference type="InterPro" id="IPR043502">
    <property type="entry name" value="DNA/RNA_pol_sf"/>
</dbReference>
<dbReference type="PROSITE" id="PS50878">
    <property type="entry name" value="RT_POL"/>
    <property type="match status" value="1"/>
</dbReference>
<dbReference type="OrthoDB" id="9793236at2"/>
<dbReference type="Gene3D" id="1.10.30.50">
    <property type="match status" value="1"/>
</dbReference>